<dbReference type="Pfam" id="PF13378">
    <property type="entry name" value="MR_MLE_C"/>
    <property type="match status" value="1"/>
</dbReference>
<dbReference type="SFLD" id="SFLDG00180">
    <property type="entry name" value="muconate_cycloisomerase"/>
    <property type="match status" value="1"/>
</dbReference>
<dbReference type="InterPro" id="IPR029065">
    <property type="entry name" value="Enolase_C-like"/>
</dbReference>
<dbReference type="Gene3D" id="3.30.390.10">
    <property type="entry name" value="Enolase-like, N-terminal domain"/>
    <property type="match status" value="1"/>
</dbReference>
<evidence type="ECO:0000313" key="3">
    <source>
        <dbReference type="EMBL" id="CAB4535124.1"/>
    </source>
</evidence>
<dbReference type="InterPro" id="IPR013342">
    <property type="entry name" value="Mandelate_racemase_C"/>
</dbReference>
<dbReference type="CDD" id="cd03320">
    <property type="entry name" value="OSBS"/>
    <property type="match status" value="1"/>
</dbReference>
<dbReference type="SFLD" id="SFLDS00001">
    <property type="entry name" value="Enolase"/>
    <property type="match status" value="1"/>
</dbReference>
<dbReference type="AlphaFoldDB" id="A0A6J6B8R0"/>
<accession>A0A6J6B8R0</accession>
<keyword evidence="1" id="KW-0479">Metal-binding</keyword>
<dbReference type="SUPFAM" id="SSF51604">
    <property type="entry name" value="Enolase C-terminal domain-like"/>
    <property type="match status" value="1"/>
</dbReference>
<dbReference type="GO" id="GO:0003824">
    <property type="term" value="F:catalytic activity"/>
    <property type="evidence" value="ECO:0007669"/>
    <property type="project" value="UniProtKB-ARBA"/>
</dbReference>
<protein>
    <submittedName>
        <fullName evidence="3">Unannotated protein</fullName>
    </submittedName>
</protein>
<gene>
    <name evidence="3" type="ORF">UFOPK1412_00322</name>
</gene>
<dbReference type="PANTHER" id="PTHR48073">
    <property type="entry name" value="O-SUCCINYLBENZOATE SYNTHASE-RELATED"/>
    <property type="match status" value="1"/>
</dbReference>
<dbReference type="SMART" id="SM00922">
    <property type="entry name" value="MR_MLE"/>
    <property type="match status" value="1"/>
</dbReference>
<sequence length="309" mass="34070">MLEMILDSLRVISIPTKTNFRGINHREVALFQGPVGWAEFSPFLEYDDNECAPWLMCAIEAATVPTPKLLRTSIPVNATLPAVNGESEVIRILNSFPGCQTIKIKVGVNLDEDLARIGMVRNLVPNAKIRIDVNGLWNVNQAHQFLKTCGEIEYVEQPCATIEELRELKKLIDIKIVGDEILRKSADPFAIDLDGAVDALMLKVQPLGGINRALRIAEHHDLPVVVSSALESAVGISYGLKLAAVLPELNFACGLATASLLTTNVAQLPINDGKIEVADVVPEFAALEVDAERYEWWKNRIMRTAELIR</sequence>
<dbReference type="InterPro" id="IPR036849">
    <property type="entry name" value="Enolase-like_C_sf"/>
</dbReference>
<dbReference type="NCBIfam" id="NF002782">
    <property type="entry name" value="PRK02901.1"/>
    <property type="match status" value="1"/>
</dbReference>
<dbReference type="PANTHER" id="PTHR48073:SF2">
    <property type="entry name" value="O-SUCCINYLBENZOATE SYNTHASE"/>
    <property type="match status" value="1"/>
</dbReference>
<dbReference type="SFLD" id="SFLDF00009">
    <property type="entry name" value="o-succinylbenzoate_synthase"/>
    <property type="match status" value="1"/>
</dbReference>
<evidence type="ECO:0000259" key="2">
    <source>
        <dbReference type="SMART" id="SM00922"/>
    </source>
</evidence>
<dbReference type="GO" id="GO:0046872">
    <property type="term" value="F:metal ion binding"/>
    <property type="evidence" value="ECO:0007669"/>
    <property type="project" value="UniProtKB-KW"/>
</dbReference>
<name>A0A6J6B8R0_9ZZZZ</name>
<feature type="domain" description="Mandelate racemase/muconate lactonizing enzyme C-terminal" evidence="2">
    <location>
        <begin position="86"/>
        <end position="175"/>
    </location>
</feature>
<proteinExistence type="predicted"/>
<dbReference type="Gene3D" id="3.20.20.120">
    <property type="entry name" value="Enolase-like C-terminal domain"/>
    <property type="match status" value="1"/>
</dbReference>
<dbReference type="EMBL" id="CAEZSI010000027">
    <property type="protein sequence ID" value="CAB4535124.1"/>
    <property type="molecule type" value="Genomic_DNA"/>
</dbReference>
<organism evidence="3">
    <name type="scientific">freshwater metagenome</name>
    <dbReference type="NCBI Taxonomy" id="449393"/>
    <lineage>
        <taxon>unclassified sequences</taxon>
        <taxon>metagenomes</taxon>
        <taxon>ecological metagenomes</taxon>
    </lineage>
</organism>
<evidence type="ECO:0000256" key="1">
    <source>
        <dbReference type="ARBA" id="ARBA00022723"/>
    </source>
</evidence>
<dbReference type="InterPro" id="IPR029017">
    <property type="entry name" value="Enolase-like_N"/>
</dbReference>
<reference evidence="3" key="1">
    <citation type="submission" date="2020-05" db="EMBL/GenBank/DDBJ databases">
        <authorList>
            <person name="Chiriac C."/>
            <person name="Salcher M."/>
            <person name="Ghai R."/>
            <person name="Kavagutti S V."/>
        </authorList>
    </citation>
    <scope>NUCLEOTIDE SEQUENCE</scope>
</reference>
<dbReference type="Pfam" id="PF18374">
    <property type="entry name" value="Enolase_like_N"/>
    <property type="match status" value="1"/>
</dbReference>